<keyword evidence="1" id="KW-0472">Membrane</keyword>
<evidence type="ECO:0008006" key="4">
    <source>
        <dbReference type="Google" id="ProtNLM"/>
    </source>
</evidence>
<dbReference type="AlphaFoldDB" id="A0A1U7JG28"/>
<comment type="caution">
    <text evidence="2">The sequence shown here is derived from an EMBL/GenBank/DDBJ whole genome shotgun (WGS) entry which is preliminary data.</text>
</comment>
<dbReference type="STRING" id="197461.A3843_13565"/>
<proteinExistence type="predicted"/>
<feature type="transmembrane region" description="Helical" evidence="1">
    <location>
        <begin position="130"/>
        <end position="148"/>
    </location>
</feature>
<keyword evidence="3" id="KW-1185">Reference proteome</keyword>
<dbReference type="PANTHER" id="PTHR15887">
    <property type="entry name" value="TRANSMEMBRANE PROTEIN 69"/>
    <property type="match status" value="1"/>
</dbReference>
<sequence length="179" mass="19007">MRQAIFLAAKMEELLGRSEVLLSAVPKNEDSSMMTDRTLLVNALTYAGALPFAAMLLAVLLGVNNLPLLGSPTKVSLIYGAVIASFLAGSHWGIFIAFGDKIGSAVAIISNCAAILIWISVLIFPDVLSLSVLALVFAGLLLVDFKLAKAAAITQSYLTLRIRITSLVVLLLIGHVWAL</sequence>
<dbReference type="Proteomes" id="UP000185783">
    <property type="component" value="Unassembled WGS sequence"/>
</dbReference>
<accession>A0A1U7JG28</accession>
<feature type="transmembrane region" description="Helical" evidence="1">
    <location>
        <begin position="39"/>
        <end position="63"/>
    </location>
</feature>
<dbReference type="Pfam" id="PF11911">
    <property type="entry name" value="DUF3429"/>
    <property type="match status" value="1"/>
</dbReference>
<organism evidence="2 3">
    <name type="scientific">Pseudovibrio exalbescens</name>
    <dbReference type="NCBI Taxonomy" id="197461"/>
    <lineage>
        <taxon>Bacteria</taxon>
        <taxon>Pseudomonadati</taxon>
        <taxon>Pseudomonadota</taxon>
        <taxon>Alphaproteobacteria</taxon>
        <taxon>Hyphomicrobiales</taxon>
        <taxon>Stappiaceae</taxon>
        <taxon>Pseudovibrio</taxon>
    </lineage>
</organism>
<name>A0A1U7JG28_9HYPH</name>
<feature type="transmembrane region" description="Helical" evidence="1">
    <location>
        <begin position="75"/>
        <end position="98"/>
    </location>
</feature>
<dbReference type="PANTHER" id="PTHR15887:SF1">
    <property type="entry name" value="TRANSMEMBRANE PROTEIN 69"/>
    <property type="match status" value="1"/>
</dbReference>
<keyword evidence="1" id="KW-0812">Transmembrane</keyword>
<dbReference type="EMBL" id="LVVZ01000019">
    <property type="protein sequence ID" value="OKL43644.1"/>
    <property type="molecule type" value="Genomic_DNA"/>
</dbReference>
<evidence type="ECO:0000313" key="3">
    <source>
        <dbReference type="Proteomes" id="UP000185783"/>
    </source>
</evidence>
<dbReference type="InterPro" id="IPR021836">
    <property type="entry name" value="DUF3429"/>
</dbReference>
<feature type="transmembrane region" description="Helical" evidence="1">
    <location>
        <begin position="160"/>
        <end position="178"/>
    </location>
</feature>
<reference evidence="2 3" key="1">
    <citation type="submission" date="2016-03" db="EMBL/GenBank/DDBJ databases">
        <title>Genome sequence of Nesiotobacter sp. nov., a moderately halophilic alphaproteobacterium isolated from the Yellow Sea, China.</title>
        <authorList>
            <person name="Zhang G."/>
            <person name="Zhang R."/>
        </authorList>
    </citation>
    <scope>NUCLEOTIDE SEQUENCE [LARGE SCALE GENOMIC DNA]</scope>
    <source>
        <strain evidence="2 3">WB1-6</strain>
    </source>
</reference>
<protein>
    <recommendedName>
        <fullName evidence="4">DUF3429 domain-containing protein</fullName>
    </recommendedName>
</protein>
<evidence type="ECO:0000313" key="2">
    <source>
        <dbReference type="EMBL" id="OKL43644.1"/>
    </source>
</evidence>
<feature type="transmembrane region" description="Helical" evidence="1">
    <location>
        <begin position="105"/>
        <end position="124"/>
    </location>
</feature>
<evidence type="ECO:0000256" key="1">
    <source>
        <dbReference type="SAM" id="Phobius"/>
    </source>
</evidence>
<gene>
    <name evidence="2" type="ORF">A3843_13565</name>
</gene>
<keyword evidence="1" id="KW-1133">Transmembrane helix</keyword>